<dbReference type="OrthoDB" id="9976048at2759"/>
<evidence type="ECO:0000313" key="2">
    <source>
        <dbReference type="EMBL" id="CAG7817565.1"/>
    </source>
</evidence>
<feature type="region of interest" description="Disordered" evidence="1">
    <location>
        <begin position="79"/>
        <end position="99"/>
    </location>
</feature>
<gene>
    <name evidence="2" type="ORF">AFUS01_LOCUS28123</name>
</gene>
<sequence>MAFPGLLRWTVHKSSRICCRSSFPLNGLLLSQQRSFSLGGSSGIRLLGSSSSRGRSGWRLVLLRNSSEKLVNARVYSSTTGDGKKASASAEDNNDPGNLDTDEACTLYLSDEDLDTLTEGNPEMIQKVRHIQLEHEIFLVPSPRVMDFTQRHYSIRGVG</sequence>
<evidence type="ECO:0000313" key="3">
    <source>
        <dbReference type="Proteomes" id="UP000708208"/>
    </source>
</evidence>
<dbReference type="EMBL" id="CAJVCH010397463">
    <property type="protein sequence ID" value="CAG7817565.1"/>
    <property type="molecule type" value="Genomic_DNA"/>
</dbReference>
<protein>
    <submittedName>
        <fullName evidence="2">Uncharacterized protein</fullName>
    </submittedName>
</protein>
<reference evidence="2" key="1">
    <citation type="submission" date="2021-06" db="EMBL/GenBank/DDBJ databases">
        <authorList>
            <person name="Hodson N. C."/>
            <person name="Mongue J. A."/>
            <person name="Jaron S. K."/>
        </authorList>
    </citation>
    <scope>NUCLEOTIDE SEQUENCE</scope>
</reference>
<evidence type="ECO:0000256" key="1">
    <source>
        <dbReference type="SAM" id="MobiDB-lite"/>
    </source>
</evidence>
<keyword evidence="3" id="KW-1185">Reference proteome</keyword>
<proteinExistence type="predicted"/>
<dbReference type="AlphaFoldDB" id="A0A8J2KN79"/>
<comment type="caution">
    <text evidence="2">The sequence shown here is derived from an EMBL/GenBank/DDBJ whole genome shotgun (WGS) entry which is preliminary data.</text>
</comment>
<name>A0A8J2KN79_9HEXA</name>
<accession>A0A8J2KN79</accession>
<dbReference type="Proteomes" id="UP000708208">
    <property type="component" value="Unassembled WGS sequence"/>
</dbReference>
<organism evidence="2 3">
    <name type="scientific">Allacma fusca</name>
    <dbReference type="NCBI Taxonomy" id="39272"/>
    <lineage>
        <taxon>Eukaryota</taxon>
        <taxon>Metazoa</taxon>
        <taxon>Ecdysozoa</taxon>
        <taxon>Arthropoda</taxon>
        <taxon>Hexapoda</taxon>
        <taxon>Collembola</taxon>
        <taxon>Symphypleona</taxon>
        <taxon>Sminthuridae</taxon>
        <taxon>Allacma</taxon>
    </lineage>
</organism>